<dbReference type="InterPro" id="IPR002213">
    <property type="entry name" value="UDP_glucos_trans"/>
</dbReference>
<evidence type="ECO:0000256" key="4">
    <source>
        <dbReference type="RuleBase" id="RU362057"/>
    </source>
</evidence>
<dbReference type="SMR" id="B9UYP6"/>
<dbReference type="EMBL" id="FJ194947">
    <property type="protein sequence ID" value="ACM66950.1"/>
    <property type="molecule type" value="Genomic_DNA"/>
</dbReference>
<geneLocation type="plastid" evidence="5"/>
<dbReference type="FunFam" id="3.40.50.2000:FF:000019">
    <property type="entry name" value="Glycosyltransferase"/>
    <property type="match status" value="1"/>
</dbReference>
<dbReference type="CDD" id="cd03784">
    <property type="entry name" value="GT1_Gtf-like"/>
    <property type="match status" value="1"/>
</dbReference>
<dbReference type="InterPro" id="IPR035595">
    <property type="entry name" value="UDP_glycos_trans_CS"/>
</dbReference>
<dbReference type="PROSITE" id="PS00375">
    <property type="entry name" value="UDPGT"/>
    <property type="match status" value="1"/>
</dbReference>
<dbReference type="Gene3D" id="3.40.50.2000">
    <property type="entry name" value="Glycogen Phosphorylase B"/>
    <property type="match status" value="2"/>
</dbReference>
<comment type="similarity">
    <text evidence="1 3">Belongs to the UDP-glycosyltransferase family.</text>
</comment>
<dbReference type="EC" id="2.4.1.-" evidence="4"/>
<dbReference type="Pfam" id="PF00201">
    <property type="entry name" value="UDPGT"/>
    <property type="match status" value="1"/>
</dbReference>
<accession>B9UYP6</accession>
<evidence type="ECO:0000313" key="5">
    <source>
        <dbReference type="EMBL" id="ACM66950.1"/>
    </source>
</evidence>
<dbReference type="SUPFAM" id="SSF53756">
    <property type="entry name" value="UDP-Glycosyltransferase/glycogen phosphorylase"/>
    <property type="match status" value="1"/>
</dbReference>
<keyword evidence="3 5" id="KW-0328">Glycosyltransferase</keyword>
<name>B9UYP6_CROSA</name>
<evidence type="ECO:0000256" key="2">
    <source>
        <dbReference type="ARBA" id="ARBA00022679"/>
    </source>
</evidence>
<dbReference type="GO" id="GO:0080043">
    <property type="term" value="F:quercetin 3-O-glucosyltransferase activity"/>
    <property type="evidence" value="ECO:0007669"/>
    <property type="project" value="TreeGrafter"/>
</dbReference>
<proteinExistence type="inferred from homology"/>
<sequence length="497" mass="54972">MEQHQPNILVVTYPAQGHINPALHLAKHLAADTKGLLITFSTAISAHRKMFPESTEPDQEVEDGPITYIPFSDGYDDGFQRDKHDGKQFRSRFKTVGSNTLSAIIQNLEHRGRKVSCVIYTFFVSWAADVARQHAIPSVQYWIQPATVFAIYYHYFHGYESVVAAHSHDPSYPINLPGLSPVQVRDLPSFLTIKPDDPYAVVLSMIRDSFEGLDREETKTKVLVNTFGQLEADAILAVDKMDIIPVGPILPCKGGVSRGDLLKEDEKGYMEWLDSKPENSVVYVSLESLAVLKKQQKFLILKGLKDSGRPYLWVVRRDSGLEGVELGDWDGDGDGDNGMVVGWCSQVSVLSHPSVGCFVTHCGWNSTMESLASGVPTIGVPQWSDQPTCAALAEKDWGIGVRSEVNGDGILEGGELKRCLDLVLGDGERGVEIRRKVEFWKDKATEAISFGGSSDKNLRTFVDQITGYDPNVSSVGFWKDKAIHRQHCEESESASPS</sequence>
<dbReference type="PANTHER" id="PTHR11926:SF1534">
    <property type="entry name" value="GLYCOSYLTRANSFERASE"/>
    <property type="match status" value="1"/>
</dbReference>
<protein>
    <recommendedName>
        <fullName evidence="4">Glycosyltransferase</fullName>
        <ecNumber evidence="4">2.4.1.-</ecNumber>
    </recommendedName>
</protein>
<evidence type="ECO:0000256" key="1">
    <source>
        <dbReference type="ARBA" id="ARBA00009995"/>
    </source>
</evidence>
<keyword evidence="5" id="KW-0934">Plastid</keyword>
<keyword evidence="2 3" id="KW-0808">Transferase</keyword>
<evidence type="ECO:0000256" key="3">
    <source>
        <dbReference type="RuleBase" id="RU003718"/>
    </source>
</evidence>
<gene>
    <name evidence="5" type="primary">GT45</name>
</gene>
<dbReference type="PANTHER" id="PTHR11926">
    <property type="entry name" value="GLUCOSYL/GLUCURONOSYL TRANSFERASES"/>
    <property type="match status" value="1"/>
</dbReference>
<dbReference type="AlphaFoldDB" id="B9UYP6"/>
<reference evidence="5" key="1">
    <citation type="journal article" date="2009" name="BMC Plant Biol.">
        <title>Cloning and characterization of a glucosyltransferase from Crocus sativus stigmas involved in flavonoid glucosylation.</title>
        <authorList>
            <person name="Moraga A.R."/>
            <person name="Mozos A.T."/>
            <person name="Ahrazem O."/>
            <person name="Gomez-Gomez L."/>
        </authorList>
    </citation>
    <scope>NUCLEOTIDE SEQUENCE</scope>
</reference>
<dbReference type="GO" id="GO:0080044">
    <property type="term" value="F:quercetin 7-O-glucosyltransferase activity"/>
    <property type="evidence" value="ECO:0007669"/>
    <property type="project" value="TreeGrafter"/>
</dbReference>
<organism evidence="5">
    <name type="scientific">Crocus sativus</name>
    <name type="common">Saffron</name>
    <dbReference type="NCBI Taxonomy" id="82528"/>
    <lineage>
        <taxon>Eukaryota</taxon>
        <taxon>Viridiplantae</taxon>
        <taxon>Streptophyta</taxon>
        <taxon>Embryophyta</taxon>
        <taxon>Tracheophyta</taxon>
        <taxon>Spermatophyta</taxon>
        <taxon>Magnoliopsida</taxon>
        <taxon>Liliopsida</taxon>
        <taxon>Asparagales</taxon>
        <taxon>Iridaceae</taxon>
        <taxon>Crocoideae</taxon>
        <taxon>Croceae</taxon>
        <taxon>Crocus</taxon>
    </lineage>
</organism>
<dbReference type="CAZy" id="GT1">
    <property type="family name" value="Glycosyltransferase Family 1"/>
</dbReference>